<evidence type="ECO:0000313" key="10">
    <source>
        <dbReference type="EMBL" id="GFU45377.1"/>
    </source>
</evidence>
<sequence>MHCTVLDGERKFHVCWNLIESVDDDQEIEFKVEVETHGYVGFGLSPNGGMAGSDIVTGWINDGQVFFQDRHATGNIMPVIDKIQNWNLLSGSENNTHTVLVFRRKLDTCDKDDRKIDDSTTRLIYAYSDEDPPSENALQYHFKNRGTKSVLLLQLKRSNQTKIDKSTLTYWDVLSPNFTIPSNSSTMYWCKIYKAPDLSEKNHVVLVEPLIQEGNEAFVHHILMYECVGGDPKEYDSYVDFYGHECHHPNMPDAMANCEGVFLAWGVGGEDIVLPEHVGLPLEPSPGKYYMMEVHYDNPNLIKDVVDHSGFRIYYTSMLRKYDAGTLMIGSTVSARVIVPPKREKYVVTGHSSSECLEPVMPKEGIKLLGTLLHSHLLGRRLKARHFRNSEELPPIGNDNNYDFNYQEYKYYTEEIPFLPGDQITVECTYDSSKRDTTTFVSIS</sequence>
<feature type="domain" description="DOMON" evidence="9">
    <location>
        <begin position="10"/>
        <end position="128"/>
    </location>
</feature>
<dbReference type="InterPro" id="IPR028460">
    <property type="entry name" value="Tbh/DBH"/>
</dbReference>
<keyword evidence="11" id="KW-1185">Reference proteome</keyword>
<dbReference type="InterPro" id="IPR024548">
    <property type="entry name" value="Cu2_monoox_C"/>
</dbReference>
<dbReference type="InterPro" id="IPR008977">
    <property type="entry name" value="PHM/PNGase_F_dom_sf"/>
</dbReference>
<dbReference type="FunFam" id="2.60.120.310:FF:000004">
    <property type="entry name" value="DBH-like monooxygenase protein 1"/>
    <property type="match status" value="1"/>
</dbReference>
<dbReference type="Pfam" id="PF03351">
    <property type="entry name" value="DOMON"/>
    <property type="match status" value="1"/>
</dbReference>
<accession>A0A8X6QUU8</accession>
<comment type="similarity">
    <text evidence="2">Belongs to the copper type II ascorbate-dependent monooxygenase family.</text>
</comment>
<name>A0A8X6QUU8_NEPPI</name>
<dbReference type="AlphaFoldDB" id="A0A8X6QUU8"/>
<dbReference type="GO" id="GO:0006589">
    <property type="term" value="P:octopamine biosynthetic process"/>
    <property type="evidence" value="ECO:0007669"/>
    <property type="project" value="TreeGrafter"/>
</dbReference>
<dbReference type="Pfam" id="PF01082">
    <property type="entry name" value="Cu2_monooxygen"/>
    <property type="match status" value="1"/>
</dbReference>
<keyword evidence="8" id="KW-0325">Glycoprotein</keyword>
<dbReference type="GO" id="GO:0005615">
    <property type="term" value="C:extracellular space"/>
    <property type="evidence" value="ECO:0007669"/>
    <property type="project" value="TreeGrafter"/>
</dbReference>
<dbReference type="CDD" id="cd09631">
    <property type="entry name" value="DOMON_DOH"/>
    <property type="match status" value="1"/>
</dbReference>
<dbReference type="EMBL" id="BMAW01132840">
    <property type="protein sequence ID" value="GFU45377.1"/>
    <property type="molecule type" value="Genomic_DNA"/>
</dbReference>
<evidence type="ECO:0000259" key="9">
    <source>
        <dbReference type="PROSITE" id="PS50836"/>
    </source>
</evidence>
<evidence type="ECO:0000256" key="7">
    <source>
        <dbReference type="ARBA" id="ARBA00023157"/>
    </source>
</evidence>
<reference evidence="10" key="1">
    <citation type="submission" date="2020-08" db="EMBL/GenBank/DDBJ databases">
        <title>Multicomponent nature underlies the extraordinary mechanical properties of spider dragline silk.</title>
        <authorList>
            <person name="Kono N."/>
            <person name="Nakamura H."/>
            <person name="Mori M."/>
            <person name="Yoshida Y."/>
            <person name="Ohtoshi R."/>
            <person name="Malay A.D."/>
            <person name="Moran D.A.P."/>
            <person name="Tomita M."/>
            <person name="Numata K."/>
            <person name="Arakawa K."/>
        </authorList>
    </citation>
    <scope>NUCLEOTIDE SEQUENCE</scope>
</reference>
<keyword evidence="3" id="KW-0479">Metal-binding</keyword>
<organism evidence="10 11">
    <name type="scientific">Nephila pilipes</name>
    <name type="common">Giant wood spider</name>
    <name type="synonym">Nephila maculata</name>
    <dbReference type="NCBI Taxonomy" id="299642"/>
    <lineage>
        <taxon>Eukaryota</taxon>
        <taxon>Metazoa</taxon>
        <taxon>Ecdysozoa</taxon>
        <taxon>Arthropoda</taxon>
        <taxon>Chelicerata</taxon>
        <taxon>Arachnida</taxon>
        <taxon>Araneae</taxon>
        <taxon>Araneomorphae</taxon>
        <taxon>Entelegynae</taxon>
        <taxon>Araneoidea</taxon>
        <taxon>Nephilidae</taxon>
        <taxon>Nephila</taxon>
    </lineage>
</organism>
<dbReference type="GO" id="GO:0042420">
    <property type="term" value="P:dopamine catabolic process"/>
    <property type="evidence" value="ECO:0007669"/>
    <property type="project" value="TreeGrafter"/>
</dbReference>
<protein>
    <submittedName>
        <fullName evidence="10">DBH-like monooxygenase protein 1</fullName>
    </submittedName>
</protein>
<dbReference type="GO" id="GO:0030667">
    <property type="term" value="C:secretory granule membrane"/>
    <property type="evidence" value="ECO:0007669"/>
    <property type="project" value="TreeGrafter"/>
</dbReference>
<dbReference type="InterPro" id="IPR045266">
    <property type="entry name" value="DOH_DOMON"/>
</dbReference>
<dbReference type="GO" id="GO:0042421">
    <property type="term" value="P:norepinephrine biosynthetic process"/>
    <property type="evidence" value="ECO:0007669"/>
    <property type="project" value="TreeGrafter"/>
</dbReference>
<dbReference type="PANTHER" id="PTHR10157:SF23">
    <property type="entry name" value="MOXD1 HOMOLOG 1"/>
    <property type="match status" value="1"/>
</dbReference>
<dbReference type="PANTHER" id="PTHR10157">
    <property type="entry name" value="DOPAMINE BETA HYDROXYLASE RELATED"/>
    <property type="match status" value="1"/>
</dbReference>
<dbReference type="GO" id="GO:0005507">
    <property type="term" value="F:copper ion binding"/>
    <property type="evidence" value="ECO:0007669"/>
    <property type="project" value="InterPro"/>
</dbReference>
<dbReference type="InterPro" id="IPR000945">
    <property type="entry name" value="DBH-like"/>
</dbReference>
<evidence type="ECO:0000256" key="5">
    <source>
        <dbReference type="ARBA" id="ARBA00023008"/>
    </source>
</evidence>
<evidence type="ECO:0000256" key="6">
    <source>
        <dbReference type="ARBA" id="ARBA00023033"/>
    </source>
</evidence>
<evidence type="ECO:0000313" key="11">
    <source>
        <dbReference type="Proteomes" id="UP000887013"/>
    </source>
</evidence>
<evidence type="ECO:0000256" key="2">
    <source>
        <dbReference type="ARBA" id="ARBA00010676"/>
    </source>
</evidence>
<keyword evidence="4" id="KW-0560">Oxidoreductase</keyword>
<keyword evidence="6 10" id="KW-0503">Monooxygenase</keyword>
<dbReference type="PRINTS" id="PR00767">
    <property type="entry name" value="DBMONOXGNASE"/>
</dbReference>
<dbReference type="InterPro" id="IPR036939">
    <property type="entry name" value="Cu2_ascorb_mOase_N_sf"/>
</dbReference>
<proteinExistence type="inferred from homology"/>
<dbReference type="SUPFAM" id="SSF49742">
    <property type="entry name" value="PHM/PNGase F"/>
    <property type="match status" value="2"/>
</dbReference>
<comment type="cofactor">
    <cofactor evidence="1">
        <name>Cu(2+)</name>
        <dbReference type="ChEBI" id="CHEBI:29036"/>
    </cofactor>
</comment>
<dbReference type="GO" id="GO:0004500">
    <property type="term" value="F:dopamine beta-monooxygenase activity"/>
    <property type="evidence" value="ECO:0007669"/>
    <property type="project" value="InterPro"/>
</dbReference>
<dbReference type="InterPro" id="IPR014784">
    <property type="entry name" value="Cu2_ascorb_mOase-like_C"/>
</dbReference>
<evidence type="ECO:0000256" key="4">
    <source>
        <dbReference type="ARBA" id="ARBA00023002"/>
    </source>
</evidence>
<dbReference type="Gene3D" id="2.60.120.230">
    <property type="match status" value="1"/>
</dbReference>
<evidence type="ECO:0000256" key="8">
    <source>
        <dbReference type="ARBA" id="ARBA00023180"/>
    </source>
</evidence>
<keyword evidence="5" id="KW-0186">Copper</keyword>
<dbReference type="Pfam" id="PF03712">
    <property type="entry name" value="Cu2_monoox_C"/>
    <property type="match status" value="1"/>
</dbReference>
<dbReference type="SUPFAM" id="SSF49344">
    <property type="entry name" value="CBD9-like"/>
    <property type="match status" value="1"/>
</dbReference>
<gene>
    <name evidence="10" type="primary">Moxd1</name>
    <name evidence="10" type="ORF">NPIL_596111</name>
</gene>
<comment type="caution">
    <text evidence="10">The sequence shown here is derived from an EMBL/GenBank/DDBJ whole genome shotgun (WGS) entry which is preliminary data.</text>
</comment>
<dbReference type="PROSITE" id="PS50836">
    <property type="entry name" value="DOMON"/>
    <property type="match status" value="1"/>
</dbReference>
<dbReference type="Proteomes" id="UP000887013">
    <property type="component" value="Unassembled WGS sequence"/>
</dbReference>
<dbReference type="OrthoDB" id="10003276at2759"/>
<evidence type="ECO:0000256" key="3">
    <source>
        <dbReference type="ARBA" id="ARBA00022723"/>
    </source>
</evidence>
<dbReference type="SMART" id="SM00664">
    <property type="entry name" value="DoH"/>
    <property type="match status" value="1"/>
</dbReference>
<dbReference type="Gene3D" id="2.60.120.310">
    <property type="entry name" value="Copper type II, ascorbate-dependent monooxygenase, N-terminal domain"/>
    <property type="match status" value="1"/>
</dbReference>
<dbReference type="InterPro" id="IPR000323">
    <property type="entry name" value="Cu2_ascorb_mOase_N"/>
</dbReference>
<dbReference type="InterPro" id="IPR005018">
    <property type="entry name" value="DOMON_domain"/>
</dbReference>
<keyword evidence="7" id="KW-1015">Disulfide bond</keyword>
<evidence type="ECO:0000256" key="1">
    <source>
        <dbReference type="ARBA" id="ARBA00001973"/>
    </source>
</evidence>